<feature type="domain" description="ABC3 transporter permease C-terminal" evidence="7">
    <location>
        <begin position="299"/>
        <end position="416"/>
    </location>
</feature>
<evidence type="ECO:0000259" key="7">
    <source>
        <dbReference type="Pfam" id="PF02687"/>
    </source>
</evidence>
<feature type="domain" description="MacB-like periplasmic core" evidence="8">
    <location>
        <begin position="443"/>
        <end position="644"/>
    </location>
</feature>
<dbReference type="InterPro" id="IPR025857">
    <property type="entry name" value="MacB_PCD"/>
</dbReference>
<dbReference type="GO" id="GO:0022857">
    <property type="term" value="F:transmembrane transporter activity"/>
    <property type="evidence" value="ECO:0007669"/>
    <property type="project" value="TreeGrafter"/>
</dbReference>
<comment type="caution">
    <text evidence="9">The sequence shown here is derived from an EMBL/GenBank/DDBJ whole genome shotgun (WGS) entry which is preliminary data.</text>
</comment>
<dbReference type="AlphaFoldDB" id="A0A363NN20"/>
<keyword evidence="9" id="KW-0132">Cell division</keyword>
<evidence type="ECO:0000256" key="3">
    <source>
        <dbReference type="ARBA" id="ARBA00022692"/>
    </source>
</evidence>
<feature type="transmembrane region" description="Helical" evidence="6">
    <location>
        <begin position="21"/>
        <end position="42"/>
    </location>
</feature>
<sequence>MIKNNLKIAWRNLRRNSSTSIINITGLALGIAICLLISLYVADEFSFDRFNTNADRIVRVVFRGTVKGGTMNEAHVMPPVAATMKAELTEVQETARLRQGGAPLFLVGDKIFRDEQMAYVDASFFKIFTLPFIKGDANTAVKMPYTAVISESMARKYFGTTDVVGRDLTIKGDQNRLKITGVMKDIPSNSHFHFDIFTSMTALEDSRSNSWMTSEYYTYALLAENTSLKNLEKNLATLFDKHVGAQFMAGFGMSYEDYKKSGNTIGLYLQPLTDIHLHSNFGYDLSPSGDIRYIYIFSAIALFMLLIATINFMNLSTASGFRRSREVGVRKVLGADRQSLIRQFLFEGILLTYLALFLAVGIVLLALPLFNQLSGKSIAIQQLDFARIIPLLLAFGLLVGLFSSTYSALYLAAFNPLTVLKGRLLRSTKRFNLRSSLVVFQFMISVGLIFCTVVVIRQLDYMRNIKLGYEKENVIVIQSWPLGKNEKTYVKLLSEDSRVKHISRSSYLPAGETNNNNFFVYPDGNTEKWVKTLRYDIDEEYIAAMGMQLNEGRNFSKAFGNDTLSIIVNETAAKDLGWKGKSLGHTLTNKDNKTYRVVGVVKDFHFKSLHEPISPLVMVLSDQAGSLIVKTQTKDTEALIKKLKAVYDSFPSDIPFNYSFLDDRYAQTYQAEVKTGKLLSIFAGLTIFVACLGLFGLAIFTANQRRKEIGIRKVIGASVPGITGMLSAEFIKLVLIAIVISSPIAWWAMYKWLENFAYRIEMQWWMFAVAGLIAVLIALLTVSSQAIKAAVANPVDSLREE</sequence>
<dbReference type="OrthoDB" id="1451596at2"/>
<proteinExistence type="predicted"/>
<name>A0A363NN20_9SPHI</name>
<feature type="transmembrane region" description="Helical" evidence="6">
    <location>
        <begin position="730"/>
        <end position="750"/>
    </location>
</feature>
<evidence type="ECO:0000313" key="9">
    <source>
        <dbReference type="EMBL" id="PUV22208.1"/>
    </source>
</evidence>
<keyword evidence="2" id="KW-1003">Cell membrane</keyword>
<feature type="domain" description="MacB-like periplasmic core" evidence="8">
    <location>
        <begin position="20"/>
        <end position="236"/>
    </location>
</feature>
<feature type="transmembrane region" description="Helical" evidence="6">
    <location>
        <begin position="344"/>
        <end position="368"/>
    </location>
</feature>
<feature type="domain" description="ABC3 transporter permease C-terminal" evidence="7">
    <location>
        <begin position="681"/>
        <end position="791"/>
    </location>
</feature>
<keyword evidence="9" id="KW-0131">Cell cycle</keyword>
<keyword evidence="3 6" id="KW-0812">Transmembrane</keyword>
<dbReference type="GO" id="GO:0051301">
    <property type="term" value="P:cell division"/>
    <property type="evidence" value="ECO:0007669"/>
    <property type="project" value="UniProtKB-KW"/>
</dbReference>
<evidence type="ECO:0000313" key="10">
    <source>
        <dbReference type="Proteomes" id="UP000250831"/>
    </source>
</evidence>
<dbReference type="InterPro" id="IPR003838">
    <property type="entry name" value="ABC3_permease_C"/>
</dbReference>
<keyword evidence="10" id="KW-1185">Reference proteome</keyword>
<evidence type="ECO:0000259" key="8">
    <source>
        <dbReference type="Pfam" id="PF12704"/>
    </source>
</evidence>
<dbReference type="RefSeq" id="WP_108635872.1">
    <property type="nucleotide sequence ID" value="NZ_QCXX01000007.1"/>
</dbReference>
<feature type="transmembrane region" description="Helical" evidence="6">
    <location>
        <begin position="762"/>
        <end position="782"/>
    </location>
</feature>
<feature type="transmembrane region" description="Helical" evidence="6">
    <location>
        <begin position="435"/>
        <end position="456"/>
    </location>
</feature>
<organism evidence="9 10">
    <name type="scientific">Sphingobacterium athyrii</name>
    <dbReference type="NCBI Taxonomy" id="2152717"/>
    <lineage>
        <taxon>Bacteria</taxon>
        <taxon>Pseudomonadati</taxon>
        <taxon>Bacteroidota</taxon>
        <taxon>Sphingobacteriia</taxon>
        <taxon>Sphingobacteriales</taxon>
        <taxon>Sphingobacteriaceae</taxon>
        <taxon>Sphingobacterium</taxon>
    </lineage>
</organism>
<dbReference type="PANTHER" id="PTHR30572:SF18">
    <property type="entry name" value="ABC-TYPE MACROLIDE FAMILY EXPORT SYSTEM PERMEASE COMPONENT 2"/>
    <property type="match status" value="1"/>
</dbReference>
<dbReference type="PANTHER" id="PTHR30572">
    <property type="entry name" value="MEMBRANE COMPONENT OF TRANSPORTER-RELATED"/>
    <property type="match status" value="1"/>
</dbReference>
<feature type="transmembrane region" description="Helical" evidence="6">
    <location>
        <begin position="293"/>
        <end position="315"/>
    </location>
</feature>
<evidence type="ECO:0000256" key="5">
    <source>
        <dbReference type="ARBA" id="ARBA00023136"/>
    </source>
</evidence>
<keyword evidence="4 6" id="KW-1133">Transmembrane helix</keyword>
<evidence type="ECO:0000256" key="6">
    <source>
        <dbReference type="SAM" id="Phobius"/>
    </source>
</evidence>
<dbReference type="Pfam" id="PF02687">
    <property type="entry name" value="FtsX"/>
    <property type="match status" value="2"/>
</dbReference>
<dbReference type="Pfam" id="PF12704">
    <property type="entry name" value="MacB_PCD"/>
    <property type="match status" value="2"/>
</dbReference>
<dbReference type="InterPro" id="IPR050250">
    <property type="entry name" value="Macrolide_Exporter_MacB"/>
</dbReference>
<accession>A0A363NN20</accession>
<dbReference type="Proteomes" id="UP000250831">
    <property type="component" value="Unassembled WGS sequence"/>
</dbReference>
<evidence type="ECO:0000256" key="2">
    <source>
        <dbReference type="ARBA" id="ARBA00022475"/>
    </source>
</evidence>
<reference evidence="9 10" key="1">
    <citation type="submission" date="2018-04" db="EMBL/GenBank/DDBJ databases">
        <title>Sphingobacterium sp. M46 Genome.</title>
        <authorList>
            <person name="Cheng J."/>
            <person name="Li Y."/>
        </authorList>
    </citation>
    <scope>NUCLEOTIDE SEQUENCE [LARGE SCALE GENOMIC DNA]</scope>
    <source>
        <strain evidence="9 10">M46</strain>
    </source>
</reference>
<protein>
    <submittedName>
        <fullName evidence="9">Cell division protein FtsX</fullName>
    </submittedName>
</protein>
<feature type="transmembrane region" description="Helical" evidence="6">
    <location>
        <begin position="388"/>
        <end position="414"/>
    </location>
</feature>
<gene>
    <name evidence="9" type="ORF">DCO56_21835</name>
</gene>
<dbReference type="GO" id="GO:0005886">
    <property type="term" value="C:plasma membrane"/>
    <property type="evidence" value="ECO:0007669"/>
    <property type="project" value="UniProtKB-SubCell"/>
</dbReference>
<evidence type="ECO:0000256" key="4">
    <source>
        <dbReference type="ARBA" id="ARBA00022989"/>
    </source>
</evidence>
<comment type="subcellular location">
    <subcellularLocation>
        <location evidence="1">Cell membrane</location>
        <topology evidence="1">Multi-pass membrane protein</topology>
    </subcellularLocation>
</comment>
<evidence type="ECO:0000256" key="1">
    <source>
        <dbReference type="ARBA" id="ARBA00004651"/>
    </source>
</evidence>
<feature type="transmembrane region" description="Helical" evidence="6">
    <location>
        <begin position="678"/>
        <end position="702"/>
    </location>
</feature>
<dbReference type="EMBL" id="QCXX01000007">
    <property type="protein sequence ID" value="PUV22208.1"/>
    <property type="molecule type" value="Genomic_DNA"/>
</dbReference>
<keyword evidence="5 6" id="KW-0472">Membrane</keyword>